<sequence length="119" mass="13736">MEIGYFFDYWFPFHSENEPVTLFERALYYTDQPTIQFSKLIDGRDQRAESNKAAKFPKSLVSIKKASYFMLSQSAINKLSNLVDAGNQIPIKMRANDSTFVKFLQAFEAIQKVNIDYSA</sequence>
<reference evidence="1 2" key="1">
    <citation type="submission" date="2020-08" db="EMBL/GenBank/DDBJ databases">
        <title>Genomic Encyclopedia of Type Strains, Phase III (KMG-III): the genomes of soil and plant-associated and newly described type strains.</title>
        <authorList>
            <person name="Whitman W."/>
        </authorList>
    </citation>
    <scope>NUCLEOTIDE SEQUENCE [LARGE SCALE GENOMIC DNA]</scope>
    <source>
        <strain evidence="1 2">CECT 7015</strain>
    </source>
</reference>
<accession>A0A839U6C4</accession>
<comment type="caution">
    <text evidence="1">The sequence shown here is derived from an EMBL/GenBank/DDBJ whole genome shotgun (WGS) entry which is preliminary data.</text>
</comment>
<proteinExistence type="predicted"/>
<name>A0A839U6C4_9HYPH</name>
<organism evidence="1 2">
    <name type="scientific">Phyllobacterium trifolii</name>
    <dbReference type="NCBI Taxonomy" id="300193"/>
    <lineage>
        <taxon>Bacteria</taxon>
        <taxon>Pseudomonadati</taxon>
        <taxon>Pseudomonadota</taxon>
        <taxon>Alphaproteobacteria</taxon>
        <taxon>Hyphomicrobiales</taxon>
        <taxon>Phyllobacteriaceae</taxon>
        <taxon>Phyllobacterium</taxon>
    </lineage>
</organism>
<dbReference type="RefSeq" id="WP_183661042.1">
    <property type="nucleotide sequence ID" value="NZ_JACHXN010000002.1"/>
</dbReference>
<protein>
    <submittedName>
        <fullName evidence="1">Uncharacterized protein</fullName>
    </submittedName>
</protein>
<gene>
    <name evidence="1" type="ORF">FHS21_000948</name>
</gene>
<evidence type="ECO:0000313" key="2">
    <source>
        <dbReference type="Proteomes" id="UP000554520"/>
    </source>
</evidence>
<evidence type="ECO:0000313" key="1">
    <source>
        <dbReference type="EMBL" id="MBB3144552.1"/>
    </source>
</evidence>
<dbReference type="EMBL" id="JACHXN010000002">
    <property type="protein sequence ID" value="MBB3144552.1"/>
    <property type="molecule type" value="Genomic_DNA"/>
</dbReference>
<keyword evidence="2" id="KW-1185">Reference proteome</keyword>
<dbReference type="AlphaFoldDB" id="A0A839U6C4"/>
<dbReference type="Proteomes" id="UP000554520">
    <property type="component" value="Unassembled WGS sequence"/>
</dbReference>